<dbReference type="PANTHER" id="PTHR13271">
    <property type="entry name" value="UNCHARACTERIZED PUTATIVE METHYLTRANSFERASE"/>
    <property type="match status" value="1"/>
</dbReference>
<keyword evidence="6" id="KW-1185">Reference proteome</keyword>
<evidence type="ECO:0000259" key="4">
    <source>
        <dbReference type="PROSITE" id="PS50280"/>
    </source>
</evidence>
<dbReference type="EMBL" id="JARJCW010000011">
    <property type="protein sequence ID" value="KAJ7219254.1"/>
    <property type="molecule type" value="Genomic_DNA"/>
</dbReference>
<evidence type="ECO:0000256" key="2">
    <source>
        <dbReference type="ARBA" id="ARBA00022679"/>
    </source>
</evidence>
<organism evidence="5 6">
    <name type="scientific">Mycena pura</name>
    <dbReference type="NCBI Taxonomy" id="153505"/>
    <lineage>
        <taxon>Eukaryota</taxon>
        <taxon>Fungi</taxon>
        <taxon>Dikarya</taxon>
        <taxon>Basidiomycota</taxon>
        <taxon>Agaricomycotina</taxon>
        <taxon>Agaricomycetes</taxon>
        <taxon>Agaricomycetidae</taxon>
        <taxon>Agaricales</taxon>
        <taxon>Marasmiineae</taxon>
        <taxon>Mycenaceae</taxon>
        <taxon>Mycena</taxon>
    </lineage>
</organism>
<dbReference type="Gene3D" id="3.90.1410.10">
    <property type="entry name" value="set domain protein methyltransferase, domain 1"/>
    <property type="match status" value="1"/>
</dbReference>
<name>A0AAD6VQM8_9AGAR</name>
<dbReference type="InterPro" id="IPR044429">
    <property type="entry name" value="SETD4_SET"/>
</dbReference>
<dbReference type="SUPFAM" id="SSF82199">
    <property type="entry name" value="SET domain"/>
    <property type="match status" value="1"/>
</dbReference>
<sequence>MDALLNWLKLPSLLVEGRDAGRAGRGLFANADIPPSTELFTIPARALVNCRTLAPHYPKGLTAVQLIALHLCLYRPLHGSHSLDPLFGPYIDSLPSQFESHPLTGHVKHPHSCELPPSVATALGRLHARYINDWRAVREYMVGNRQALTHKAEVRLANRSDDALEADFLWGWLNGKFNTRCIYHRLKSTRSHPDNLTLCPILDFANHIPSGTSMKPRLSDAEKYNAAPVSRLGDPLTLLSPATKVKVGEELYLTYGAHPNRALFVEYGFVAPYAPDDARAEVEVQDIVEQLFDNQGNEGKIKKQMLQDSAYWGNWSLDASPAVSYRLITALRLFHVPLGSSEDVQRWRDTLTGVRELISDANEAAWKRTVAGICATVIQRAKTRRVSENRAAEMLWQEELHVALRVSEAHS</sequence>
<dbReference type="PROSITE" id="PS50280">
    <property type="entry name" value="SET"/>
    <property type="match status" value="1"/>
</dbReference>
<keyword evidence="3" id="KW-0949">S-adenosyl-L-methionine</keyword>
<dbReference type="PANTHER" id="PTHR13271:SF47">
    <property type="entry name" value="ACTIN-HISTIDINE N-METHYLTRANSFERASE"/>
    <property type="match status" value="1"/>
</dbReference>
<evidence type="ECO:0000256" key="1">
    <source>
        <dbReference type="ARBA" id="ARBA00022603"/>
    </source>
</evidence>
<dbReference type="Proteomes" id="UP001219525">
    <property type="component" value="Unassembled WGS sequence"/>
</dbReference>
<dbReference type="InterPro" id="IPR050600">
    <property type="entry name" value="SETD3_SETD6_MTase"/>
</dbReference>
<evidence type="ECO:0000256" key="3">
    <source>
        <dbReference type="ARBA" id="ARBA00022691"/>
    </source>
</evidence>
<protein>
    <recommendedName>
        <fullName evidence="4">SET domain-containing protein</fullName>
    </recommendedName>
</protein>
<keyword evidence="1" id="KW-0489">Methyltransferase</keyword>
<proteinExistence type="predicted"/>
<dbReference type="CDD" id="cd19177">
    <property type="entry name" value="SET_SETD4"/>
    <property type="match status" value="1"/>
</dbReference>
<dbReference type="GO" id="GO:0032259">
    <property type="term" value="P:methylation"/>
    <property type="evidence" value="ECO:0007669"/>
    <property type="project" value="UniProtKB-KW"/>
</dbReference>
<dbReference type="InterPro" id="IPR046341">
    <property type="entry name" value="SET_dom_sf"/>
</dbReference>
<accession>A0AAD6VQM8</accession>
<dbReference type="AlphaFoldDB" id="A0AAD6VQM8"/>
<comment type="caution">
    <text evidence="5">The sequence shown here is derived from an EMBL/GenBank/DDBJ whole genome shotgun (WGS) entry which is preliminary data.</text>
</comment>
<evidence type="ECO:0000313" key="6">
    <source>
        <dbReference type="Proteomes" id="UP001219525"/>
    </source>
</evidence>
<evidence type="ECO:0000313" key="5">
    <source>
        <dbReference type="EMBL" id="KAJ7219254.1"/>
    </source>
</evidence>
<dbReference type="InterPro" id="IPR001214">
    <property type="entry name" value="SET_dom"/>
</dbReference>
<dbReference type="GO" id="GO:0016279">
    <property type="term" value="F:protein-lysine N-methyltransferase activity"/>
    <property type="evidence" value="ECO:0007669"/>
    <property type="project" value="InterPro"/>
</dbReference>
<gene>
    <name evidence="5" type="ORF">GGX14DRAFT_516199</name>
</gene>
<feature type="domain" description="SET" evidence="4">
    <location>
        <begin position="12"/>
        <end position="256"/>
    </location>
</feature>
<keyword evidence="2" id="KW-0808">Transferase</keyword>
<reference evidence="5" key="1">
    <citation type="submission" date="2023-03" db="EMBL/GenBank/DDBJ databases">
        <title>Massive genome expansion in bonnet fungi (Mycena s.s.) driven by repeated elements and novel gene families across ecological guilds.</title>
        <authorList>
            <consortium name="Lawrence Berkeley National Laboratory"/>
            <person name="Harder C.B."/>
            <person name="Miyauchi S."/>
            <person name="Viragh M."/>
            <person name="Kuo A."/>
            <person name="Thoen E."/>
            <person name="Andreopoulos B."/>
            <person name="Lu D."/>
            <person name="Skrede I."/>
            <person name="Drula E."/>
            <person name="Henrissat B."/>
            <person name="Morin E."/>
            <person name="Kohler A."/>
            <person name="Barry K."/>
            <person name="LaButti K."/>
            <person name="Morin E."/>
            <person name="Salamov A."/>
            <person name="Lipzen A."/>
            <person name="Mereny Z."/>
            <person name="Hegedus B."/>
            <person name="Baldrian P."/>
            <person name="Stursova M."/>
            <person name="Weitz H."/>
            <person name="Taylor A."/>
            <person name="Grigoriev I.V."/>
            <person name="Nagy L.G."/>
            <person name="Martin F."/>
            <person name="Kauserud H."/>
        </authorList>
    </citation>
    <scope>NUCLEOTIDE SEQUENCE</scope>
    <source>
        <strain evidence="5">9144</strain>
    </source>
</reference>